<evidence type="ECO:0008006" key="4">
    <source>
        <dbReference type="Google" id="ProtNLM"/>
    </source>
</evidence>
<dbReference type="EMBL" id="FPJE01000027">
    <property type="protein sequence ID" value="SFW72120.1"/>
    <property type="molecule type" value="Genomic_DNA"/>
</dbReference>
<feature type="transmembrane region" description="Helical" evidence="1">
    <location>
        <begin position="72"/>
        <end position="91"/>
    </location>
</feature>
<organism evidence="2 3">
    <name type="scientific">Sinomicrobium oceani</name>
    <dbReference type="NCBI Taxonomy" id="1150368"/>
    <lineage>
        <taxon>Bacteria</taxon>
        <taxon>Pseudomonadati</taxon>
        <taxon>Bacteroidota</taxon>
        <taxon>Flavobacteriia</taxon>
        <taxon>Flavobacteriales</taxon>
        <taxon>Flavobacteriaceae</taxon>
        <taxon>Sinomicrobium</taxon>
    </lineage>
</organism>
<protein>
    <recommendedName>
        <fullName evidence="4">UbiA prenyltransferase family protein</fullName>
    </recommendedName>
</protein>
<proteinExistence type="predicted"/>
<evidence type="ECO:0000313" key="2">
    <source>
        <dbReference type="EMBL" id="SFW72120.1"/>
    </source>
</evidence>
<keyword evidence="1" id="KW-0472">Membrane</keyword>
<dbReference type="AlphaFoldDB" id="A0A1K1RJ70"/>
<feature type="transmembrane region" description="Helical" evidence="1">
    <location>
        <begin position="128"/>
        <end position="148"/>
    </location>
</feature>
<keyword evidence="3" id="KW-1185">Reference proteome</keyword>
<dbReference type="RefSeq" id="WP_072318879.1">
    <property type="nucleotide sequence ID" value="NZ_FPJE01000027.1"/>
</dbReference>
<feature type="transmembrane region" description="Helical" evidence="1">
    <location>
        <begin position="12"/>
        <end position="35"/>
    </location>
</feature>
<dbReference type="Proteomes" id="UP000182248">
    <property type="component" value="Unassembled WGS sequence"/>
</dbReference>
<dbReference type="STRING" id="1150368.SAMN02927921_03632"/>
<gene>
    <name evidence="2" type="ORF">SAMN02927921_03632</name>
</gene>
<accession>A0A1K1RJ70</accession>
<feature type="transmembrane region" description="Helical" evidence="1">
    <location>
        <begin position="256"/>
        <end position="276"/>
    </location>
</feature>
<name>A0A1K1RJ70_9FLAO</name>
<feature type="transmembrane region" description="Helical" evidence="1">
    <location>
        <begin position="41"/>
        <end position="60"/>
    </location>
</feature>
<evidence type="ECO:0000313" key="3">
    <source>
        <dbReference type="Proteomes" id="UP000182248"/>
    </source>
</evidence>
<feature type="transmembrane region" description="Helical" evidence="1">
    <location>
        <begin position="232"/>
        <end position="249"/>
    </location>
</feature>
<feature type="transmembrane region" description="Helical" evidence="1">
    <location>
        <begin position="97"/>
        <end position="116"/>
    </location>
</feature>
<keyword evidence="1" id="KW-0812">Transmembrane</keyword>
<sequence>MSFLTKVFNFYIEASIHVALSVYSLTVITLLNFGIPYDENVCYVVFYGTIVGYNFIKYGSEARRFYVVKTRYVKSIQYFSFICFLLCGYYLLHLNAAAFIVLAVLMILSFFYAVPLSSSFRNIRNSPGIKIFIVALVWSGATVVLPVVNNADIMAFGEASVQDVVLEWLQRFLFVMVLTIPFEIRDMAVDNLSLGTIPQKIGIKNARKLGIYVLVVVFALELLKQNRLGTDAMTLLVVIVLLVLALIYSRVKQHRYYCSFWVEGIPVVWAVLLVLFKNWK</sequence>
<dbReference type="OrthoDB" id="1467772at2"/>
<keyword evidence="1" id="KW-1133">Transmembrane helix</keyword>
<reference evidence="2 3" key="1">
    <citation type="submission" date="2016-11" db="EMBL/GenBank/DDBJ databases">
        <authorList>
            <person name="Jaros S."/>
            <person name="Januszkiewicz K."/>
            <person name="Wedrychowicz H."/>
        </authorList>
    </citation>
    <scope>NUCLEOTIDE SEQUENCE [LARGE SCALE GENOMIC DNA]</scope>
    <source>
        <strain evidence="2 3">CGMCC 1.12145</strain>
    </source>
</reference>
<evidence type="ECO:0000256" key="1">
    <source>
        <dbReference type="SAM" id="Phobius"/>
    </source>
</evidence>